<proteinExistence type="inferred from homology"/>
<protein>
    <recommendedName>
        <fullName evidence="3">Peripheral subunit-binding (PSBD) domain-containing protein</fullName>
    </recommendedName>
</protein>
<dbReference type="InterPro" id="IPR036625">
    <property type="entry name" value="E3-bd_dom_sf"/>
</dbReference>
<evidence type="ECO:0000259" key="3">
    <source>
        <dbReference type="PROSITE" id="PS51826"/>
    </source>
</evidence>
<organism evidence="4 5">
    <name type="scientific">Caulochytrium protostelioides</name>
    <dbReference type="NCBI Taxonomy" id="1555241"/>
    <lineage>
        <taxon>Eukaryota</taxon>
        <taxon>Fungi</taxon>
        <taxon>Fungi incertae sedis</taxon>
        <taxon>Chytridiomycota</taxon>
        <taxon>Chytridiomycota incertae sedis</taxon>
        <taxon>Chytridiomycetes</taxon>
        <taxon>Caulochytriales</taxon>
        <taxon>Caulochytriaceae</taxon>
        <taxon>Caulochytrium</taxon>
    </lineage>
</organism>
<gene>
    <name evidence="4" type="ORF">CXG81DRAFT_28656</name>
</gene>
<keyword evidence="5" id="KW-1185">Reference proteome</keyword>
<dbReference type="PROSITE" id="PS51826">
    <property type="entry name" value="PSBD"/>
    <property type="match status" value="1"/>
</dbReference>
<feature type="compositionally biased region" description="Low complexity" evidence="2">
    <location>
        <begin position="1"/>
        <end position="15"/>
    </location>
</feature>
<comment type="similarity">
    <text evidence="1">Belongs to the 2-oxoacid dehydrogenase family.</text>
</comment>
<evidence type="ECO:0000256" key="2">
    <source>
        <dbReference type="SAM" id="MobiDB-lite"/>
    </source>
</evidence>
<dbReference type="AlphaFoldDB" id="A0A4P9X0T4"/>
<dbReference type="EMBL" id="ML014412">
    <property type="protein sequence ID" value="RKO98525.1"/>
    <property type="molecule type" value="Genomic_DNA"/>
</dbReference>
<evidence type="ECO:0000313" key="5">
    <source>
        <dbReference type="Proteomes" id="UP000274922"/>
    </source>
</evidence>
<accession>A0A4P9X0T4</accession>
<feature type="region of interest" description="Disordered" evidence="2">
    <location>
        <begin position="1"/>
        <end position="23"/>
    </location>
</feature>
<evidence type="ECO:0000313" key="4">
    <source>
        <dbReference type="EMBL" id="RKO98525.1"/>
    </source>
</evidence>
<dbReference type="Gene3D" id="4.10.320.10">
    <property type="entry name" value="E3-binding domain"/>
    <property type="match status" value="1"/>
</dbReference>
<dbReference type="GO" id="GO:0016746">
    <property type="term" value="F:acyltransferase activity"/>
    <property type="evidence" value="ECO:0007669"/>
    <property type="project" value="InterPro"/>
</dbReference>
<dbReference type="Proteomes" id="UP000274922">
    <property type="component" value="Unassembled WGS sequence"/>
</dbReference>
<feature type="domain" description="Peripheral subunit-binding (PSBD)" evidence="3">
    <location>
        <begin position="50"/>
        <end position="90"/>
    </location>
</feature>
<name>A0A4P9X0T4_9FUNG</name>
<dbReference type="OrthoDB" id="202158at2759"/>
<sequence>MLVARAPALRPRGLPGRAGAGAGAGVRAGVRAASTTTTAAAAAAAKRPWTPSPAVMTLMARNAISADQARAIPATGPNHRLLKGDVLAWLRHEAPTPHPLLRNVGYFALGAGATSRAGGGGAADGSGAAETPPDQVWYLAHLLTAPAPSAASPSRAPRGGLAAFTPAAAVVPEPVAHALAAALAATWPAAAETPLAAADVAVRFVSVRDPAAPPPPSARAPAYEVCCRSRTAPGPATGLRDGQIWRADVHVASPAAVAAAAAAAPAMAAYVKPAPAAAARAAPSPFAAFVKSAPSALAAPSASASASASALTSASASASASASRRPTLLLAVSLTVRRDAVSFAQAQAMLARAAQQLAAAAA</sequence>
<dbReference type="InterPro" id="IPR004167">
    <property type="entry name" value="PSBD"/>
</dbReference>
<evidence type="ECO:0000256" key="1">
    <source>
        <dbReference type="ARBA" id="ARBA00007317"/>
    </source>
</evidence>
<reference evidence="5" key="1">
    <citation type="journal article" date="2018" name="Nat. Microbiol.">
        <title>Leveraging single-cell genomics to expand the fungal tree of life.</title>
        <authorList>
            <person name="Ahrendt S.R."/>
            <person name="Quandt C.A."/>
            <person name="Ciobanu D."/>
            <person name="Clum A."/>
            <person name="Salamov A."/>
            <person name="Andreopoulos B."/>
            <person name="Cheng J.F."/>
            <person name="Woyke T."/>
            <person name="Pelin A."/>
            <person name="Henrissat B."/>
            <person name="Reynolds N.K."/>
            <person name="Benny G.L."/>
            <person name="Smith M.E."/>
            <person name="James T.Y."/>
            <person name="Grigoriev I.V."/>
        </authorList>
    </citation>
    <scope>NUCLEOTIDE SEQUENCE [LARGE SCALE GENOMIC DNA]</scope>
    <source>
        <strain evidence="5">ATCC 52028</strain>
    </source>
</reference>